<organism evidence="1">
    <name type="scientific">Rhizophora mucronata</name>
    <name type="common">Asiatic mangrove</name>
    <dbReference type="NCBI Taxonomy" id="61149"/>
    <lineage>
        <taxon>Eukaryota</taxon>
        <taxon>Viridiplantae</taxon>
        <taxon>Streptophyta</taxon>
        <taxon>Embryophyta</taxon>
        <taxon>Tracheophyta</taxon>
        <taxon>Spermatophyta</taxon>
        <taxon>Magnoliopsida</taxon>
        <taxon>eudicotyledons</taxon>
        <taxon>Gunneridae</taxon>
        <taxon>Pentapetalae</taxon>
        <taxon>rosids</taxon>
        <taxon>fabids</taxon>
        <taxon>Malpighiales</taxon>
        <taxon>Rhizophoraceae</taxon>
        <taxon>Rhizophora</taxon>
    </lineage>
</organism>
<reference evidence="1" key="1">
    <citation type="submission" date="2018-02" db="EMBL/GenBank/DDBJ databases">
        <title>Rhizophora mucronata_Transcriptome.</title>
        <authorList>
            <person name="Meera S.P."/>
            <person name="Sreeshan A."/>
            <person name="Augustine A."/>
        </authorList>
    </citation>
    <scope>NUCLEOTIDE SEQUENCE</scope>
    <source>
        <tissue evidence="1">Leaf</tissue>
    </source>
</reference>
<dbReference type="AlphaFoldDB" id="A0A2P2R4J6"/>
<accession>A0A2P2R4J6</accession>
<name>A0A2P2R4J6_RHIMU</name>
<proteinExistence type="predicted"/>
<sequence length="22" mass="2521">MVAFIFCLAFVCLLPHPTLEKK</sequence>
<dbReference type="EMBL" id="GGEC01093641">
    <property type="protein sequence ID" value="MBX74125.1"/>
    <property type="molecule type" value="Transcribed_RNA"/>
</dbReference>
<evidence type="ECO:0000313" key="1">
    <source>
        <dbReference type="EMBL" id="MBX74125.1"/>
    </source>
</evidence>
<protein>
    <submittedName>
        <fullName evidence="1">Uncharacterized protein</fullName>
    </submittedName>
</protein>